<protein>
    <submittedName>
        <fullName evidence="3">Uncharacterized protein</fullName>
    </submittedName>
</protein>
<keyword evidence="2" id="KW-0472">Membrane</keyword>
<gene>
    <name evidence="3" type="ORF">CYMTET_2918</name>
</gene>
<keyword evidence="2" id="KW-0812">Transmembrane</keyword>
<keyword evidence="4" id="KW-1185">Reference proteome</keyword>
<feature type="transmembrane region" description="Helical" evidence="2">
    <location>
        <begin position="2116"/>
        <end position="2136"/>
    </location>
</feature>
<evidence type="ECO:0000256" key="1">
    <source>
        <dbReference type="SAM" id="MobiDB-lite"/>
    </source>
</evidence>
<sequence>MKTERNSRAGVGSHRPSNVVLFGIALLFFAFDTVSLETGAFPILNVNDYQDALADLGFDANRATTLRTSDIPFLTGFTASHAIETTADGDRSLTLTGQTRQFTAIPPTTDSLTLGERYLVMNPTIDGMFSIGTVETTSSQEVALTRDLKIRCLSDHTHDFGHVATDQVCAAMCAEALMCETSEYNMVTGECLGYDRCFMTLHFTAVSESHHLYRISLKSERYTVASLAEWNSVMKTQNTVPADETIGVATSRAPNVFLSAPANIWRGPATDTFDSYPYVSCLDATKWTKRCRFKAVTGLSTQTAHGVRAGATKGVVYRVSDWGVDVMNKVVGVKAYVCETIEQSAPLFDLGAPEDCAAMLSKSDKNYATYARTSTAGGISDRTYCWLTEACGVMVQFESFSQISPGVGRASLQPSGAVELYVRAVTLPSSLLRSRATQLDALIARFGGGDSQSSGRYLAAFDDSVARFPSACDTGTVYTTPVRYQDVLPNFGYCMNPACSFYGKHALDASLVRAEYDCDLTQEFLTNFLSTDANANSKVCCEEAFKPTKMNACQTDPGEAGTGACVLYDTTVATITDGAATTTAKLLHATPNFASRITSANRLFENYDLAEPSWAVENSRDAEAVLVRVTAPEAIKGWTGLSGAFEQVGYPATVTTYRPSISSMTRDERIFAERTSSRLAPLPRSVAFSVVVVDDGVESDAAYTVRLRLERAPHGPLGGFAKPIDITRYALLDQSQSGVPSTRGTTGFVHPSLIRLVEVRRNDAEVATVRLKESAAPVFDGRTLGAMKRAKRKREARVMVLTPYQLEQGDSYVAPVRRAHFSATRPLSICVRTCVDRAPYARGHLYPALAVEDFASGTGDNVMIEEMQRFKLGVADSKFKREIDADGIEFIGVPRENVGAARDLEVTDAAGTGDAFLKINFATDPPSTQDPFAAPLLDLRALSVSQMQRDGLTCVDAVGAPPGPDRLEVSAEQRVFERTLNGEHEMMMCELPGDATTTQFFTEPLLTDTQVAVTRYPEIEHRTITAEYASPSGLGFFAVANDISVANSAMIFKGLPRWLRSELTALAKAADTPHELNAALASLCESVRPADGEDFWGAKTANSFDLDKPGVCQGFQYEAEINSRKYDSYNDEFQDFTFDGLHHLYTDSTQCTAASGNAGPCDQVRVVGWPAISNGALTIAPVGAPSANRKKDTTTLYQRKFDTQGGGLDTATHHDHVMLFTAPILILASASDYVSNNGATLNFDLASRTATSLAFKDQQTLPPGGRLTLLYSIASLTDAVQMSRQQGMRGNERIATPVNDLHDVFACGVPLITTTMDGKNGIFDPTHRFKMQLKLQRPVRATTAHFVSVDFASSLQRSETSERHPLSFREVCPEDKTQNGAYYQGNYRDAHFYIQSKNNPRKCAAVTNYPVSAWSAYYTSDIFVKWFENKNNIDSAMSFWASDRLNSNTICSGADNMLVLELETTLPELLNMGPEWTKLAEFATSSVTRPGVTEYAWNAYVRERVVDEYGAESIRTTRHAFALTVDRFNAVEIIASGASQLPPSATALTFVGYTTGPTSLTDQLETEVQICAAGPANSGDPAYDIANPIDTIATADNIPTFSKLNPRAQTLVRPTYRKIYADGLITVPGSHATLRYGERGFGSQTPSELRFADSPDVSSIQCRLAEHRFLHAIQGDSSGNGATSPTTPLHFGTDAVVQRRDLYDWRCYALYYVCDIPASLNEVDAELSVPYATTADGLFRSSLEHPNVAKHSIRISRADVDSETATKSVKVGMKITALSGISGETPGTWATTFKQNEGTILDPTAAIDRIEPGQPFAMTIDFDDSRDEKLFSLAPIMIFATITQSVLGHPEASPRSVTTGGIGLDVTSKPSDTIRDPLTNLFQLGAKEGLGDAAKVGRLMKLFAPGSRTDPTPEERWTQEATGFKHAYTPDFISDMISQEAYIFDPTLASFIQDPNIYLSQEMDKHFGWTTDFRCGSHHATGSITCFVRNGVVLANLPTNMLYEMKFFAICAVRLKTDITLASGLSGNLGQRRRELLATEDTDEATSSALSFASTPVSVISSPIVLELKAVHDGSEASPASPDSEAREAVAPDSATATVTNVQVSRDHDTDVANRAMYISLLILLSVGIATCIILISADCVMRCGGGSASHRRGFRSRPLERKAKTRDESSVLQRRLIPPSNDDTDAFLERASAKTGTRQKFNSIRGSIYAWHDSDSDSDINYDSRVAGYQDVFLVE</sequence>
<feature type="compositionally biased region" description="Basic and acidic residues" evidence="1">
    <location>
        <begin position="2158"/>
        <end position="2170"/>
    </location>
</feature>
<comment type="caution">
    <text evidence="3">The sequence shown here is derived from an EMBL/GenBank/DDBJ whole genome shotgun (WGS) entry which is preliminary data.</text>
</comment>
<dbReference type="Proteomes" id="UP001190700">
    <property type="component" value="Unassembled WGS sequence"/>
</dbReference>
<organism evidence="3 4">
    <name type="scientific">Cymbomonas tetramitiformis</name>
    <dbReference type="NCBI Taxonomy" id="36881"/>
    <lineage>
        <taxon>Eukaryota</taxon>
        <taxon>Viridiplantae</taxon>
        <taxon>Chlorophyta</taxon>
        <taxon>Pyramimonadophyceae</taxon>
        <taxon>Pyramimonadales</taxon>
        <taxon>Pyramimonadaceae</taxon>
        <taxon>Cymbomonas</taxon>
    </lineage>
</organism>
<dbReference type="EMBL" id="LGRX02000063">
    <property type="protein sequence ID" value="KAK3289648.1"/>
    <property type="molecule type" value="Genomic_DNA"/>
</dbReference>
<feature type="region of interest" description="Disordered" evidence="1">
    <location>
        <begin position="2152"/>
        <end position="2173"/>
    </location>
</feature>
<evidence type="ECO:0000256" key="2">
    <source>
        <dbReference type="SAM" id="Phobius"/>
    </source>
</evidence>
<name>A0AAE0H493_9CHLO</name>
<feature type="region of interest" description="Disordered" evidence="1">
    <location>
        <begin position="2073"/>
        <end position="2095"/>
    </location>
</feature>
<keyword evidence="2" id="KW-1133">Transmembrane helix</keyword>
<evidence type="ECO:0000313" key="3">
    <source>
        <dbReference type="EMBL" id="KAK3289648.1"/>
    </source>
</evidence>
<proteinExistence type="predicted"/>
<accession>A0AAE0H493</accession>
<evidence type="ECO:0000313" key="4">
    <source>
        <dbReference type="Proteomes" id="UP001190700"/>
    </source>
</evidence>
<reference evidence="3 4" key="1">
    <citation type="journal article" date="2015" name="Genome Biol. Evol.">
        <title>Comparative Genomics of a Bacterivorous Green Alga Reveals Evolutionary Causalities and Consequences of Phago-Mixotrophic Mode of Nutrition.</title>
        <authorList>
            <person name="Burns J.A."/>
            <person name="Paasch A."/>
            <person name="Narechania A."/>
            <person name="Kim E."/>
        </authorList>
    </citation>
    <scope>NUCLEOTIDE SEQUENCE [LARGE SCALE GENOMIC DNA]</scope>
    <source>
        <strain evidence="3 4">PLY_AMNH</strain>
    </source>
</reference>